<protein>
    <submittedName>
        <fullName evidence="2">Alpha/beta hydrolase</fullName>
    </submittedName>
</protein>
<reference evidence="3" key="1">
    <citation type="submission" date="2021-03" db="EMBL/GenBank/DDBJ databases">
        <title>Genome of Cognatishimia sp. F0-27.</title>
        <authorList>
            <person name="Ping X."/>
        </authorList>
    </citation>
    <scope>NUCLEOTIDE SEQUENCE [LARGE SCALE GENOMIC DNA]</scope>
    <source>
        <strain evidence="3">E313</strain>
    </source>
</reference>
<accession>A0ABS8EJR1</accession>
<organism evidence="2 3">
    <name type="scientific">Winogradskyella immobilis</name>
    <dbReference type="NCBI Taxonomy" id="2816852"/>
    <lineage>
        <taxon>Bacteria</taxon>
        <taxon>Pseudomonadati</taxon>
        <taxon>Bacteroidota</taxon>
        <taxon>Flavobacteriia</taxon>
        <taxon>Flavobacteriales</taxon>
        <taxon>Flavobacteriaceae</taxon>
        <taxon>Winogradskyella</taxon>
    </lineage>
</organism>
<reference evidence="3" key="2">
    <citation type="submission" date="2023-07" db="EMBL/GenBank/DDBJ databases">
        <title>Genome of Winogradskyella sp. E313.</title>
        <authorList>
            <person name="Zhou Y."/>
        </authorList>
    </citation>
    <scope>NUCLEOTIDE SEQUENCE [LARGE SCALE GENOMIC DNA]</scope>
    <source>
        <strain evidence="3">E313</strain>
    </source>
</reference>
<sequence>MKTKGTIFCIHGNSSSSQIFDAWLRFENYDVITIDLPGHGRNQDYSSEDDFSFNSYCNFLIDLANKIEGEIIVFGHSLGGHLAISIAKFIKNIKALIVMGTAPLKKPINTSEAFMPVKELNVFFKSIFDKAELYKAADKLILKDSNKTMFINSFIETNPLTREKIATEIIDNNILDEYTLFKTLNIPKYLLVGENDCMINKDYLAHFKEGNNKCEVINIKNCGHYPVDATEDIKTIIKDVAQAVF</sequence>
<dbReference type="InterPro" id="IPR029058">
    <property type="entry name" value="AB_hydrolase_fold"/>
</dbReference>
<evidence type="ECO:0000313" key="2">
    <source>
        <dbReference type="EMBL" id="MCC1483430.1"/>
    </source>
</evidence>
<feature type="domain" description="AB hydrolase-1" evidence="1">
    <location>
        <begin position="7"/>
        <end position="228"/>
    </location>
</feature>
<dbReference type="RefSeq" id="WP_227475877.1">
    <property type="nucleotide sequence ID" value="NZ_JAFMPT010000002.1"/>
</dbReference>
<dbReference type="SUPFAM" id="SSF53474">
    <property type="entry name" value="alpha/beta-Hydrolases"/>
    <property type="match status" value="1"/>
</dbReference>
<dbReference type="GO" id="GO:0016787">
    <property type="term" value="F:hydrolase activity"/>
    <property type="evidence" value="ECO:0007669"/>
    <property type="project" value="UniProtKB-KW"/>
</dbReference>
<dbReference type="PANTHER" id="PTHR43798">
    <property type="entry name" value="MONOACYLGLYCEROL LIPASE"/>
    <property type="match status" value="1"/>
</dbReference>
<comment type="caution">
    <text evidence="2">The sequence shown here is derived from an EMBL/GenBank/DDBJ whole genome shotgun (WGS) entry which is preliminary data.</text>
</comment>
<name>A0ABS8EJR1_9FLAO</name>
<dbReference type="EMBL" id="JAFMPT010000002">
    <property type="protein sequence ID" value="MCC1483430.1"/>
    <property type="molecule type" value="Genomic_DNA"/>
</dbReference>
<dbReference type="Pfam" id="PF12697">
    <property type="entry name" value="Abhydrolase_6"/>
    <property type="match status" value="1"/>
</dbReference>
<dbReference type="Proteomes" id="UP000778797">
    <property type="component" value="Unassembled WGS sequence"/>
</dbReference>
<gene>
    <name evidence="2" type="ORF">J1C55_02405</name>
</gene>
<proteinExistence type="predicted"/>
<keyword evidence="2" id="KW-0378">Hydrolase</keyword>
<dbReference type="InterPro" id="IPR000073">
    <property type="entry name" value="AB_hydrolase_1"/>
</dbReference>
<dbReference type="Gene3D" id="3.40.50.1820">
    <property type="entry name" value="alpha/beta hydrolase"/>
    <property type="match status" value="1"/>
</dbReference>
<evidence type="ECO:0000313" key="3">
    <source>
        <dbReference type="Proteomes" id="UP000778797"/>
    </source>
</evidence>
<evidence type="ECO:0000259" key="1">
    <source>
        <dbReference type="Pfam" id="PF12697"/>
    </source>
</evidence>
<dbReference type="InterPro" id="IPR050266">
    <property type="entry name" value="AB_hydrolase_sf"/>
</dbReference>
<dbReference type="PANTHER" id="PTHR43798:SF33">
    <property type="entry name" value="HYDROLASE, PUTATIVE (AFU_ORTHOLOGUE AFUA_2G14860)-RELATED"/>
    <property type="match status" value="1"/>
</dbReference>
<keyword evidence="3" id="KW-1185">Reference proteome</keyword>